<evidence type="ECO:0000313" key="1">
    <source>
        <dbReference type="EMBL" id="ALJ91633.1"/>
    </source>
</evidence>
<proteinExistence type="predicted"/>
<dbReference type="RefSeq" id="WP_003045091.1">
    <property type="nucleotide sequence ID" value="NZ_CP010822.1"/>
</dbReference>
<sequence length="62" mass="6987">MEAWEAPLEAQAALAPVQEALRHPPPGAYRLVGEAWEGERLWFRHEVALTYLPPLLPQGVAW</sequence>
<keyword evidence="2" id="KW-1185">Reference proteome</keyword>
<organism evidence="1 2">
    <name type="scientific">Thermus aquaticus (strain ATCC BAA-2747 / Y51MC23)</name>
    <dbReference type="NCBI Taxonomy" id="498848"/>
    <lineage>
        <taxon>Bacteria</taxon>
        <taxon>Thermotogati</taxon>
        <taxon>Deinococcota</taxon>
        <taxon>Deinococci</taxon>
        <taxon>Thermales</taxon>
        <taxon>Thermaceae</taxon>
        <taxon>Thermus</taxon>
    </lineage>
</organism>
<gene>
    <name evidence="1" type="ORF">TO73_1800</name>
</gene>
<reference evidence="2" key="1">
    <citation type="journal article" date="2015" name="PLoS ONE">
        <title>Complete Genome Sequence of Thermus aquaticus Y51MC23.</title>
        <authorList>
            <person name="Brumm P.J."/>
            <person name="Monsma S."/>
            <person name="Keough B."/>
            <person name="Jasinovica S."/>
            <person name="Ferguson E."/>
            <person name="Schoenfeld T."/>
            <person name="Lodes M."/>
            <person name="Mead D.A."/>
        </authorList>
    </citation>
    <scope>NUCLEOTIDE SEQUENCE [LARGE SCALE GENOMIC DNA]</scope>
    <source>
        <strain evidence="2">BAA-2747 / Y51MC23</strain>
    </source>
</reference>
<dbReference type="Proteomes" id="UP000058660">
    <property type="component" value="Chromosome"/>
</dbReference>
<protein>
    <submittedName>
        <fullName evidence="1">Beta-mannosidase Man2</fullName>
    </submittedName>
</protein>
<name>A0ABM5VN71_THEA5</name>
<dbReference type="EMBL" id="CP010822">
    <property type="protein sequence ID" value="ALJ91633.1"/>
    <property type="molecule type" value="Genomic_DNA"/>
</dbReference>
<evidence type="ECO:0000313" key="2">
    <source>
        <dbReference type="Proteomes" id="UP000058660"/>
    </source>
</evidence>
<accession>A0ABM5VN71</accession>